<name>A0ACC3MUQ5_9PEZI</name>
<proteinExistence type="predicted"/>
<evidence type="ECO:0000313" key="1">
    <source>
        <dbReference type="EMBL" id="KAK3704079.1"/>
    </source>
</evidence>
<accession>A0ACC3MUQ5</accession>
<comment type="caution">
    <text evidence="1">The sequence shown here is derived from an EMBL/GenBank/DDBJ whole genome shotgun (WGS) entry which is preliminary data.</text>
</comment>
<sequence>MGWLWSSSSDEDVTKSEDTSNNSGSTKKLDFSLTDEQRSRIFGNPGAHQSANQTRDAQADKELEDFLNGLPTSESSKSDATTAMSSSEAESPERTNHDRILPDGSLNIAPEAMYPRTMSCRQAFDQAFYCQSLGGKFNDIYRYGHLQSCSEQWGAFWFCMSARTLSQKDRERQIKNYYAQRDERKKKEFGSSENIWEIRDKPVQRAFWKDPDVDPEDDNVQLKE</sequence>
<organism evidence="1 2">
    <name type="scientific">Vermiconidia calcicola</name>
    <dbReference type="NCBI Taxonomy" id="1690605"/>
    <lineage>
        <taxon>Eukaryota</taxon>
        <taxon>Fungi</taxon>
        <taxon>Dikarya</taxon>
        <taxon>Ascomycota</taxon>
        <taxon>Pezizomycotina</taxon>
        <taxon>Dothideomycetes</taxon>
        <taxon>Dothideomycetidae</taxon>
        <taxon>Mycosphaerellales</taxon>
        <taxon>Extremaceae</taxon>
        <taxon>Vermiconidia</taxon>
    </lineage>
</organism>
<dbReference type="EMBL" id="JAUTXU010000143">
    <property type="protein sequence ID" value="KAK3704079.1"/>
    <property type="molecule type" value="Genomic_DNA"/>
</dbReference>
<reference evidence="1" key="1">
    <citation type="submission" date="2023-07" db="EMBL/GenBank/DDBJ databases">
        <title>Black Yeasts Isolated from many extreme environments.</title>
        <authorList>
            <person name="Coleine C."/>
            <person name="Stajich J.E."/>
            <person name="Selbmann L."/>
        </authorList>
    </citation>
    <scope>NUCLEOTIDE SEQUENCE</scope>
    <source>
        <strain evidence="1">CCFEE 5714</strain>
    </source>
</reference>
<gene>
    <name evidence="1" type="ORF">LTR37_014054</name>
</gene>
<dbReference type="Proteomes" id="UP001281147">
    <property type="component" value="Unassembled WGS sequence"/>
</dbReference>
<evidence type="ECO:0000313" key="2">
    <source>
        <dbReference type="Proteomes" id="UP001281147"/>
    </source>
</evidence>
<keyword evidence="2" id="KW-1185">Reference proteome</keyword>
<protein>
    <submittedName>
        <fullName evidence="1">Uncharacterized protein</fullName>
    </submittedName>
</protein>